<dbReference type="Gene3D" id="2.10.50.10">
    <property type="entry name" value="Tumor Necrosis Factor Receptor, subunit A, domain 2"/>
    <property type="match status" value="7"/>
</dbReference>
<dbReference type="Proteomes" id="UP000215902">
    <property type="component" value="Unassembled WGS sequence"/>
</dbReference>
<dbReference type="InterPro" id="IPR009030">
    <property type="entry name" value="Growth_fac_rcpt_cys_sf"/>
</dbReference>
<dbReference type="CDD" id="cd00185">
    <property type="entry name" value="TNFRSF"/>
    <property type="match status" value="1"/>
</dbReference>
<feature type="chain" id="PRO_5012921700" description="MACPF domain-containing protein" evidence="2">
    <location>
        <begin position="21"/>
        <end position="1548"/>
    </location>
</feature>
<dbReference type="Pfam" id="PF07699">
    <property type="entry name" value="Ephrin_rec_like"/>
    <property type="match status" value="5"/>
</dbReference>
<comment type="caution">
    <text evidence="4">The sequence shown here is derived from an EMBL/GenBank/DDBJ whole genome shotgun (WGS) entry which is preliminary data.</text>
</comment>
<feature type="compositionally biased region" description="Low complexity" evidence="1">
    <location>
        <begin position="471"/>
        <end position="487"/>
    </location>
</feature>
<gene>
    <name evidence="4" type="ORF">BOX15_Mlig029702g1</name>
</gene>
<dbReference type="SMART" id="SM00261">
    <property type="entry name" value="FU"/>
    <property type="match status" value="4"/>
</dbReference>
<name>A0A267E523_9PLAT</name>
<feature type="compositionally biased region" description="Low complexity" evidence="1">
    <location>
        <begin position="318"/>
        <end position="344"/>
    </location>
</feature>
<dbReference type="PANTHER" id="PTHR46549">
    <property type="entry name" value="MACPF DOMAIN-CONTAINING PROTEIN"/>
    <property type="match status" value="1"/>
</dbReference>
<dbReference type="InterPro" id="IPR001368">
    <property type="entry name" value="TNFR/NGFR_Cys_rich_reg"/>
</dbReference>
<reference evidence="4 5" key="1">
    <citation type="submission" date="2017-06" db="EMBL/GenBank/DDBJ databases">
        <title>A platform for efficient transgenesis in Macrostomum lignano, a flatworm model organism for stem cell research.</title>
        <authorList>
            <person name="Berezikov E."/>
        </authorList>
    </citation>
    <scope>NUCLEOTIDE SEQUENCE [LARGE SCALE GENOMIC DNA]</scope>
    <source>
        <strain evidence="4">DV1</strain>
        <tissue evidence="4">Whole organism</tissue>
    </source>
</reference>
<feature type="compositionally biased region" description="Polar residues" evidence="1">
    <location>
        <begin position="502"/>
        <end position="516"/>
    </location>
</feature>
<dbReference type="Pfam" id="PF01823">
    <property type="entry name" value="MACPF"/>
    <property type="match status" value="1"/>
</dbReference>
<dbReference type="SUPFAM" id="SSF57184">
    <property type="entry name" value="Growth factor receptor domain"/>
    <property type="match status" value="3"/>
</dbReference>
<dbReference type="PROSITE" id="PS51412">
    <property type="entry name" value="MACPF_2"/>
    <property type="match status" value="1"/>
</dbReference>
<dbReference type="InterPro" id="IPR006212">
    <property type="entry name" value="Furin_repeat"/>
</dbReference>
<evidence type="ECO:0000313" key="5">
    <source>
        <dbReference type="Proteomes" id="UP000215902"/>
    </source>
</evidence>
<keyword evidence="2" id="KW-0732">Signal</keyword>
<feature type="region of interest" description="Disordered" evidence="1">
    <location>
        <begin position="471"/>
        <end position="517"/>
    </location>
</feature>
<dbReference type="SMART" id="SM01411">
    <property type="entry name" value="Ephrin_rec_like"/>
    <property type="match status" value="8"/>
</dbReference>
<dbReference type="SMART" id="SM00208">
    <property type="entry name" value="TNFR"/>
    <property type="match status" value="3"/>
</dbReference>
<evidence type="ECO:0000259" key="3">
    <source>
        <dbReference type="PROSITE" id="PS51412"/>
    </source>
</evidence>
<dbReference type="OrthoDB" id="439917at2759"/>
<dbReference type="InterPro" id="IPR020864">
    <property type="entry name" value="MACPF"/>
</dbReference>
<evidence type="ECO:0000256" key="1">
    <source>
        <dbReference type="SAM" id="MobiDB-lite"/>
    </source>
</evidence>
<dbReference type="EMBL" id="NIVC01002678">
    <property type="protein sequence ID" value="PAA55987.1"/>
    <property type="molecule type" value="Genomic_DNA"/>
</dbReference>
<feature type="region of interest" description="Disordered" evidence="1">
    <location>
        <begin position="318"/>
        <end position="346"/>
    </location>
</feature>
<accession>A0A267E523</accession>
<evidence type="ECO:0000256" key="2">
    <source>
        <dbReference type="SAM" id="SignalP"/>
    </source>
</evidence>
<feature type="signal peptide" evidence="2">
    <location>
        <begin position="1"/>
        <end position="20"/>
    </location>
</feature>
<evidence type="ECO:0000313" key="4">
    <source>
        <dbReference type="EMBL" id="PAA55987.1"/>
    </source>
</evidence>
<dbReference type="PANTHER" id="PTHR46549:SF1">
    <property type="entry name" value="MACPF DOMAIN-CONTAINING PROTEIN"/>
    <property type="match status" value="1"/>
</dbReference>
<keyword evidence="5" id="KW-1185">Reference proteome</keyword>
<sequence>MHACLAAVIAIALLGFQVEAAEKDTSKTVDANALEQYGPAVDAIADAISNSDKKTKDLLDDLTQSTDGQATPLITKEILKNMLNERSAKTQKAGTRSISLQAEQGFNGFSNYQPSGWVMTETVGEPDKVTEDAEDKMPVYVYPMGVGPVLMNGCTGASYPKTSKCYSSKVPGNGNTICMKLLDAAAYIGVGFDGRGFYKIESRKASLVQRYCSNMAKFLGKDVPDTMNVFGIFETTAETKSFRSADEYMSYIRDKAGLSEQRNLFLSEARQHGTSEASGFNLGAIGGIVGGAIGAIAGGPAGAALGATLGGAVGGSISSGSGESSGDSSSTTSSQSASKNSQYSQAARKQGSTEDFFAIMYVSVIMYEISLDDVKPNDINFAALRDYMSLPESYFSVGAASKFQDFLLRWGTHFIRSGKFGGQLKITKRAKTNKFASSEEFASLAETEFQSMFSSLQSKYSQQTTRTGFLGFGGKKTTTTKSSSAKSESQYRSTRNERNQESHSSSGSEFTQTTVEAQGGTPEIAEALVDFYTPAFKQLYHRWIASINDYVKPFEFKLKPIDQLFDMNMDDLFPAGNRDFGCVGSAGSKVNILTEPKTRRRYYLDEETYFANNKTKTKLVKIYCKYKNQQDFQNALKRRRLSLEKAVAAYMTEGPFPTSSHELKAGQPGCESSTLAKIDVFNSNNNTLTFLQLKKSPFLIAFDLPQDIPNLLKSQAKYVMTYLKDRWFATEPGHHHAHLYEGCQLEGFKPAETKICIWSIILTYEEETGFFHIDPLDFIASKRRNPNLPDWIEGTTFARASRIEGQKGANSTAAASIPCNVRWLNSHRLDPDREENCLYFTAATAGDIFVIFASIPRDHTTWYYLQINMDGVTFYKAMKPQKRDYQKGMGTLGDKNLYQSYFLCANQANGSILMQFGKAGSNSEIGTVYSGYKFRSDSQYSRLSFYTFGAGSKSVSLMDIHLTKDMPQVECLNNNYKMVDGHCILDCHKECIDCNLAKDDTSCFQCRNVRVELWNSIGGRRVRTVQCLPECPVGYQLSDSKENLCVPCQPGTFKNTTGNHNCLACAPGCFSASQATVNCMLCSPGNFASKPGSVQCQQCHVGTASSFNGSTSCGACSAGLFAAQRGQTECTPCPVGQFNKAERQTQCQLCSAGFFADKPGQKSCSACPAGTSSAEGSVSCANNCKRGEFSPAEGIPCAKCPAGSFTPSAGSVNCTSCAEGSYSSSARSASCIPCPAGSFADQISSTNCSQCPAGSFSPSAGSVNCTFCAKGSYSSRAGSASCTPCPRGFYQPLANQTHCKSAMPGWYVDTEDRSEQRMCPLGKYSGAAASECTVCPSGTFADRVGSTNCSQCPAGSWSNAGSASCQLCKGGSFSVGNAANCTLCPAGTFSNSSGSSECSKCPAGTYASESGSQKCEYCNLFSLSRHSGMTHCDQCPDSGSTFGTDTCYPNLRMRCWISFGECEKTIDGDLDTYGTAIMSDHVPKGAEIFRTYFGYKLDRVSSVKGFLIWRNKKSRMSFKNLMLKLLNSVVDCTFHTTKPALVRILNMW</sequence>
<feature type="domain" description="MACPF" evidence="3">
    <location>
        <begin position="171"/>
        <end position="595"/>
    </location>
</feature>
<protein>
    <recommendedName>
        <fullName evidence="3">MACPF domain-containing protein</fullName>
    </recommendedName>
</protein>
<organism evidence="4 5">
    <name type="scientific">Macrostomum lignano</name>
    <dbReference type="NCBI Taxonomy" id="282301"/>
    <lineage>
        <taxon>Eukaryota</taxon>
        <taxon>Metazoa</taxon>
        <taxon>Spiralia</taxon>
        <taxon>Lophotrochozoa</taxon>
        <taxon>Platyhelminthes</taxon>
        <taxon>Rhabditophora</taxon>
        <taxon>Macrostomorpha</taxon>
        <taxon>Macrostomida</taxon>
        <taxon>Macrostomidae</taxon>
        <taxon>Macrostomum</taxon>
    </lineage>
</organism>
<dbReference type="InterPro" id="IPR011641">
    <property type="entry name" value="Tyr-kin_ephrin_A/B_rcpt-like"/>
</dbReference>
<proteinExistence type="predicted"/>
<dbReference type="STRING" id="282301.A0A267E523"/>